<dbReference type="AlphaFoldDB" id="A0AAQ3U5Z4"/>
<evidence type="ECO:0000313" key="1">
    <source>
        <dbReference type="EMBL" id="WVZ83657.1"/>
    </source>
</evidence>
<reference evidence="1 2" key="1">
    <citation type="submission" date="2024-02" db="EMBL/GenBank/DDBJ databases">
        <title>High-quality chromosome-scale genome assembly of Pensacola bahiagrass (Paspalum notatum Flugge var. saurae).</title>
        <authorList>
            <person name="Vega J.M."/>
            <person name="Podio M."/>
            <person name="Orjuela J."/>
            <person name="Siena L.A."/>
            <person name="Pessino S.C."/>
            <person name="Combes M.C."/>
            <person name="Mariac C."/>
            <person name="Albertini E."/>
            <person name="Pupilli F."/>
            <person name="Ortiz J.P.A."/>
            <person name="Leblanc O."/>
        </authorList>
    </citation>
    <scope>NUCLEOTIDE SEQUENCE [LARGE SCALE GENOMIC DNA]</scope>
    <source>
        <strain evidence="1">R1</strain>
        <tissue evidence="1">Leaf</tissue>
    </source>
</reference>
<evidence type="ECO:0000313" key="2">
    <source>
        <dbReference type="Proteomes" id="UP001341281"/>
    </source>
</evidence>
<accession>A0AAQ3U5Z4</accession>
<dbReference type="Proteomes" id="UP001341281">
    <property type="component" value="Chromosome 07"/>
</dbReference>
<proteinExistence type="predicted"/>
<organism evidence="1 2">
    <name type="scientific">Paspalum notatum var. saurae</name>
    <dbReference type="NCBI Taxonomy" id="547442"/>
    <lineage>
        <taxon>Eukaryota</taxon>
        <taxon>Viridiplantae</taxon>
        <taxon>Streptophyta</taxon>
        <taxon>Embryophyta</taxon>
        <taxon>Tracheophyta</taxon>
        <taxon>Spermatophyta</taxon>
        <taxon>Magnoliopsida</taxon>
        <taxon>Liliopsida</taxon>
        <taxon>Poales</taxon>
        <taxon>Poaceae</taxon>
        <taxon>PACMAD clade</taxon>
        <taxon>Panicoideae</taxon>
        <taxon>Andropogonodae</taxon>
        <taxon>Paspaleae</taxon>
        <taxon>Paspalinae</taxon>
        <taxon>Paspalum</taxon>
    </lineage>
</organism>
<keyword evidence="2" id="KW-1185">Reference proteome</keyword>
<dbReference type="EMBL" id="CP144751">
    <property type="protein sequence ID" value="WVZ83657.1"/>
    <property type="molecule type" value="Genomic_DNA"/>
</dbReference>
<gene>
    <name evidence="1" type="ORF">U9M48_030784</name>
</gene>
<sequence>MFMLSFFAIPKGVLEKTRIPKIPLLRQNDQHRKKYHLIRWDRIRQPREQGGLGILDLEVRNKCLRWLFKLANEGGIWQRLLRNKYLKAKPLGEGGKKPGVSHFWGGLMDVKKEFLSLGSFTINDRTQVRFWEDTWCGNRPLKLQYPSLFNIVRKKGRQ</sequence>
<protein>
    <submittedName>
        <fullName evidence="1">Uncharacterized protein</fullName>
    </submittedName>
</protein>
<name>A0AAQ3U5Z4_PASNO</name>